<keyword evidence="2" id="KW-0802">TPR repeat</keyword>
<dbReference type="PANTHER" id="PTHR22767:SF3">
    <property type="entry name" value="N-ALPHA-ACETYLTRANSFERASE 25, NATB AUXILIARY SUBUNIT"/>
    <property type="match status" value="1"/>
</dbReference>
<accession>N6T4C0</accession>
<name>N6T4C0_DENPD</name>
<dbReference type="PANTHER" id="PTHR22767">
    <property type="entry name" value="N-TERMINAL ACETYLTRANSFERASE-RELATED"/>
    <property type="match status" value="1"/>
</dbReference>
<dbReference type="Gene3D" id="1.25.40.1040">
    <property type="match status" value="1"/>
</dbReference>
<dbReference type="AlphaFoldDB" id="N6T4C0"/>
<comment type="similarity">
    <text evidence="1">Belongs to the MDM20/NAA25 family.</text>
</comment>
<evidence type="ECO:0000313" key="4">
    <source>
        <dbReference type="EMBL" id="ENN72468.1"/>
    </source>
</evidence>
<gene>
    <name evidence="4" type="ORF">YQE_10810</name>
</gene>
<dbReference type="GO" id="GO:0031416">
    <property type="term" value="C:NatB complex"/>
    <property type="evidence" value="ECO:0007669"/>
    <property type="project" value="TreeGrafter"/>
</dbReference>
<organism evidence="4">
    <name type="scientific">Dendroctonus ponderosae</name>
    <name type="common">Mountain pine beetle</name>
    <dbReference type="NCBI Taxonomy" id="77166"/>
    <lineage>
        <taxon>Eukaryota</taxon>
        <taxon>Metazoa</taxon>
        <taxon>Ecdysozoa</taxon>
        <taxon>Arthropoda</taxon>
        <taxon>Hexapoda</taxon>
        <taxon>Insecta</taxon>
        <taxon>Pterygota</taxon>
        <taxon>Neoptera</taxon>
        <taxon>Endopterygota</taxon>
        <taxon>Coleoptera</taxon>
        <taxon>Polyphaga</taxon>
        <taxon>Cucujiformia</taxon>
        <taxon>Curculionidae</taxon>
        <taxon>Scolytinae</taxon>
        <taxon>Dendroctonus</taxon>
    </lineage>
</organism>
<reference evidence="4" key="1">
    <citation type="journal article" date="2013" name="Genome Biol.">
        <title>Draft genome of the mountain pine beetle, Dendroctonus ponderosae Hopkins, a major forest pest.</title>
        <authorList>
            <person name="Keeling C.I."/>
            <person name="Yuen M.M."/>
            <person name="Liao N.Y."/>
            <person name="Docking T.R."/>
            <person name="Chan S.K."/>
            <person name="Taylor G.A."/>
            <person name="Palmquist D.L."/>
            <person name="Jackman S.D."/>
            <person name="Nguyen A."/>
            <person name="Li M."/>
            <person name="Henderson H."/>
            <person name="Janes J.K."/>
            <person name="Zhao Y."/>
            <person name="Pandoh P."/>
            <person name="Moore R."/>
            <person name="Sperling F.A."/>
            <person name="Huber D.P."/>
            <person name="Birol I."/>
            <person name="Jones S.J."/>
            <person name="Bohlmann J."/>
        </authorList>
    </citation>
    <scope>NUCLEOTIDE SEQUENCE</scope>
</reference>
<evidence type="ECO:0000256" key="2">
    <source>
        <dbReference type="ARBA" id="ARBA00022803"/>
    </source>
</evidence>
<sequence length="958" mass="109000">MSRHVQSADASVLERRLRPIYEWLDCNNNKKALQECEKVLKKTPTFQCVRALKALILFRMGRENDCKAILESLNSEQPTDDSTLQAMTMCYRELQDLQKVCKMYEIAVKKEPTNEELHTQLFMSYVKVHDFKAQQQCAMALYKQKPKNPYYCWVVMSIVLQATRGEGSKDQGKKTLLLNLAERMMKKMVDDKKIDAEQEIQLYIMVLGLLGRNEEVIALVESPLGEKMHFPNSQMVTLNACAKLERWQQVNIICKNILSERRSVFELAETNINGLGENGSTVETADNTAEKCHEFICTILEGVADNSKRLSYPRSSPGCPGFSLRGPYLARFELGAKLQEKQLDTNEILGDISQLFVEYFRKFGHKPCCVVDLKIYLKLLDSDQKSELAGKLVKEVGIGPTSVPQSADQMQRHIGALQLSRLCGAHRNLSVEHLRALVTALFLHYQHGYQAYGKDLPATELGPSDNYAILAAHILFDLSIIENEMEYVVVAIALLGGLLKNSPSNFHAKLLVVKFYHILGKLYGSFRGVCETIFLAGVALSANFVYYTLDIKHLQLDSLGYIHCAQLATTGLFELCSIHFDSTARFFATNYKESIDHLTFSYKFGSFIKLDEFMDFREKMNNSTHYAIVVVDRIVLNLINCHDYDRLCNLDIPSKDSEIEWDKLSDNRDLDVYLTWDPEFASESVSKSKAIQRLYTQNLNFLKLRTRLLQTVSAALKVVQARDGERQKRMEHLKQTLKDWRKLEDEVKKTDLDPIPENLIPYPPASRLHGYLDTPYRPVIAAVLDFQLSLAIDDLPQAEISCKSAQQQIEVLAQQLESVLTDSVDYRKRRKGLEMFVNNLELICISCVLCILCTALVKPPHSKRAKKKQPVASRSKDLLLSLVVNSVKKEIDKVGKLLQEWSEKVTEKDLAGLLGLLNLNTGNTETSEQHQIIMESYEISYKHIKNVFAAKLKLLDDL</sequence>
<feature type="non-terminal residue" evidence="4">
    <location>
        <position position="1"/>
    </location>
</feature>
<protein>
    <recommendedName>
        <fullName evidence="3">N-terminal acetyltransferase B complex subunit MDM20 homolog</fullName>
    </recommendedName>
</protein>
<dbReference type="EMBL" id="KB741216">
    <property type="protein sequence ID" value="ENN72468.1"/>
    <property type="molecule type" value="Genomic_DNA"/>
</dbReference>
<dbReference type="HOGENOM" id="CLU_008075_0_0_1"/>
<proteinExistence type="inferred from homology"/>
<evidence type="ECO:0000256" key="3">
    <source>
        <dbReference type="ARBA" id="ARBA00029872"/>
    </source>
</evidence>
<dbReference type="InterPro" id="IPR019183">
    <property type="entry name" value="NAA25_NatB_aux_su"/>
</dbReference>
<dbReference type="OrthoDB" id="1874341at2759"/>
<dbReference type="SUPFAM" id="SSF48452">
    <property type="entry name" value="TPR-like"/>
    <property type="match status" value="1"/>
</dbReference>
<dbReference type="InterPro" id="IPR011990">
    <property type="entry name" value="TPR-like_helical_dom_sf"/>
</dbReference>
<dbReference type="OMA" id="IHYTELA"/>
<dbReference type="Pfam" id="PF09797">
    <property type="entry name" value="NatB_MDM20"/>
    <property type="match status" value="2"/>
</dbReference>
<evidence type="ECO:0000256" key="1">
    <source>
        <dbReference type="ARBA" id="ARBA00006298"/>
    </source>
</evidence>